<comment type="cofactor">
    <cofactor evidence="2">
        <name>[4Fe-4S] cluster</name>
        <dbReference type="ChEBI" id="CHEBI:49883"/>
    </cofactor>
</comment>
<evidence type="ECO:0000256" key="5">
    <source>
        <dbReference type="ARBA" id="ARBA00022643"/>
    </source>
</evidence>
<accession>A0ABW0BDF6</accession>
<keyword evidence="14" id="KW-1185">Reference proteome</keyword>
<proteinExistence type="inferred from homology"/>
<dbReference type="EMBL" id="JBHSKD010000002">
    <property type="protein sequence ID" value="MFC5175335.1"/>
    <property type="molecule type" value="Genomic_DNA"/>
</dbReference>
<gene>
    <name evidence="13" type="ORF">ACFPGP_01545</name>
</gene>
<dbReference type="SUPFAM" id="SSF51395">
    <property type="entry name" value="FMN-linked oxidoreductases"/>
    <property type="match status" value="1"/>
</dbReference>
<comment type="caution">
    <text evidence="13">The sequence shown here is derived from an EMBL/GenBank/DDBJ whole genome shotgun (WGS) entry which is preliminary data.</text>
</comment>
<evidence type="ECO:0000256" key="3">
    <source>
        <dbReference type="ARBA" id="ARBA00011048"/>
    </source>
</evidence>
<reference evidence="14" key="1">
    <citation type="journal article" date="2019" name="Int. J. Syst. Evol. Microbiol.">
        <title>The Global Catalogue of Microorganisms (GCM) 10K type strain sequencing project: providing services to taxonomists for standard genome sequencing and annotation.</title>
        <authorList>
            <consortium name="The Broad Institute Genomics Platform"/>
            <consortium name="The Broad Institute Genome Sequencing Center for Infectious Disease"/>
            <person name="Wu L."/>
            <person name="Ma J."/>
        </authorList>
    </citation>
    <scope>NUCLEOTIDE SEQUENCE [LARGE SCALE GENOMIC DNA]</scope>
    <source>
        <strain evidence="14">DFY41</strain>
    </source>
</reference>
<name>A0ABW0BDF6_9ACTN</name>
<evidence type="ECO:0000256" key="9">
    <source>
        <dbReference type="ARBA" id="ARBA00023014"/>
    </source>
</evidence>
<dbReference type="Gene3D" id="3.50.50.60">
    <property type="entry name" value="FAD/NAD(P)-binding domain"/>
    <property type="match status" value="1"/>
</dbReference>
<evidence type="ECO:0000256" key="6">
    <source>
        <dbReference type="ARBA" id="ARBA00022723"/>
    </source>
</evidence>
<keyword evidence="8" id="KW-0408">Iron</keyword>
<dbReference type="InterPro" id="IPR013785">
    <property type="entry name" value="Aldolase_TIM"/>
</dbReference>
<dbReference type="RefSeq" id="WP_378585934.1">
    <property type="nucleotide sequence ID" value="NZ_JBHSKD010000002.1"/>
</dbReference>
<dbReference type="InterPro" id="IPR001155">
    <property type="entry name" value="OxRdtase_FMN_N"/>
</dbReference>
<dbReference type="PANTHER" id="PTHR42917">
    <property type="entry name" value="2,4-DIENOYL-COA REDUCTASE"/>
    <property type="match status" value="1"/>
</dbReference>
<evidence type="ECO:0000256" key="8">
    <source>
        <dbReference type="ARBA" id="ARBA00023004"/>
    </source>
</evidence>
<feature type="domain" description="FAD-dependent oxidoreductase 2 FAD-binding" evidence="12">
    <location>
        <begin position="412"/>
        <end position="451"/>
    </location>
</feature>
<dbReference type="Proteomes" id="UP001596087">
    <property type="component" value="Unassembled WGS sequence"/>
</dbReference>
<dbReference type="SUPFAM" id="SSF51971">
    <property type="entry name" value="Nucleotide-binding domain"/>
    <property type="match status" value="1"/>
</dbReference>
<feature type="compositionally biased region" description="Basic and acidic residues" evidence="10">
    <location>
        <begin position="1"/>
        <end position="10"/>
    </location>
</feature>
<evidence type="ECO:0000313" key="13">
    <source>
        <dbReference type="EMBL" id="MFC5175335.1"/>
    </source>
</evidence>
<evidence type="ECO:0000313" key="14">
    <source>
        <dbReference type="Proteomes" id="UP001596087"/>
    </source>
</evidence>
<protein>
    <submittedName>
        <fullName evidence="13">NAD(P)-binding protein</fullName>
    </submittedName>
</protein>
<feature type="region of interest" description="Disordered" evidence="10">
    <location>
        <begin position="1"/>
        <end position="21"/>
    </location>
</feature>
<dbReference type="Pfam" id="PF00724">
    <property type="entry name" value="Oxidored_FMN"/>
    <property type="match status" value="1"/>
</dbReference>
<keyword evidence="5" id="KW-0288">FMN</keyword>
<dbReference type="InterPro" id="IPR051793">
    <property type="entry name" value="NADH:flavin_oxidoreductase"/>
</dbReference>
<dbReference type="Pfam" id="PF00890">
    <property type="entry name" value="FAD_binding_2"/>
    <property type="match status" value="1"/>
</dbReference>
<comment type="cofactor">
    <cofactor evidence="1">
        <name>FMN</name>
        <dbReference type="ChEBI" id="CHEBI:58210"/>
    </cofactor>
</comment>
<dbReference type="InterPro" id="IPR003953">
    <property type="entry name" value="FAD-dep_OxRdtase_2_FAD-bd"/>
</dbReference>
<organism evidence="13 14">
    <name type="scientific">Nocardioides taihuensis</name>
    <dbReference type="NCBI Taxonomy" id="1835606"/>
    <lineage>
        <taxon>Bacteria</taxon>
        <taxon>Bacillati</taxon>
        <taxon>Actinomycetota</taxon>
        <taxon>Actinomycetes</taxon>
        <taxon>Propionibacteriales</taxon>
        <taxon>Nocardioidaceae</taxon>
        <taxon>Nocardioides</taxon>
    </lineage>
</organism>
<evidence type="ECO:0000256" key="1">
    <source>
        <dbReference type="ARBA" id="ARBA00001917"/>
    </source>
</evidence>
<keyword evidence="9" id="KW-0411">Iron-sulfur</keyword>
<sequence>MGLVDHESRPGRAPAPISELGKDPRLDARHAVLFEPLQVGPKLLPNRFYQVPHASGFGTDRPRAQAAFRAVKAEGGWGGVCLDYAPISRDTDETPEVGANLWDDQDARALAISVEAIHAHGSLAGIELHHGGAESTNGDSRNHRLAPSQVASAQTWAGLAKEMTVDDIERVRADWVRAARRARDVGFDIVYVYGAHGYLLTQFLSPHTNRRTDGYGGSLANRARLFLETIEAVAEAVGRDCAIAVRTAVHGRDGLPGIDIDDMLGFIGLADPMVDLWDVNVGSWPEDSGSSRYFPEGHQRPWASRVREVSSKPVVGVGRYTSPDLMAEVVRSGAVDLIGAARPAIADPFLPRKIAEGRLADVRECTGSNVCILREEAFDRVGCLQNPSAGEEYRRGWHPERHPPTVTPDTRVLVVGAGPAGLECALVLGRRGYRAVHLVEAEDEVGGKLRWMRRLPTLGDWGRVLDWRQVQLDQLPEVEVITGRRLSAAEVLEYGADVVVLATGSRWRDDGVQPGRPDPLVGADLPDVLTPEQVAGGLRPRAGRVVVYDCEGYLVGSGVAELLADEGSEVHLVTPFPVVSPVSDHTLEGEHLRAHLHRRGVRTHRGITLDGFDTGSVWGEDDLGDAWRLPAGGLVLVTQQTSDDQLFHELSADVEALRDAGVVALHRVGDAVAPRMTSEAVFDAHRLARELDSTDPSVPLPFLRERVSLHEEDRARRPGRPGA</sequence>
<feature type="domain" description="NADH:flavin oxidoreductase/NADH oxidase N-terminal" evidence="11">
    <location>
        <begin position="33"/>
        <end position="358"/>
    </location>
</feature>
<keyword evidence="6" id="KW-0479">Metal-binding</keyword>
<evidence type="ECO:0000256" key="4">
    <source>
        <dbReference type="ARBA" id="ARBA00022630"/>
    </source>
</evidence>
<dbReference type="Gene3D" id="3.20.20.70">
    <property type="entry name" value="Aldolase class I"/>
    <property type="match status" value="1"/>
</dbReference>
<keyword evidence="7" id="KW-0560">Oxidoreductase</keyword>
<dbReference type="Gene3D" id="3.40.50.720">
    <property type="entry name" value="NAD(P)-binding Rossmann-like Domain"/>
    <property type="match status" value="1"/>
</dbReference>
<evidence type="ECO:0000256" key="10">
    <source>
        <dbReference type="SAM" id="MobiDB-lite"/>
    </source>
</evidence>
<evidence type="ECO:0000259" key="11">
    <source>
        <dbReference type="Pfam" id="PF00724"/>
    </source>
</evidence>
<dbReference type="PRINTS" id="PR00368">
    <property type="entry name" value="FADPNR"/>
</dbReference>
<evidence type="ECO:0000256" key="7">
    <source>
        <dbReference type="ARBA" id="ARBA00023002"/>
    </source>
</evidence>
<keyword evidence="4" id="KW-0285">Flavoprotein</keyword>
<dbReference type="PANTHER" id="PTHR42917:SF2">
    <property type="entry name" value="2,4-DIENOYL-COA REDUCTASE [(2E)-ENOYL-COA-PRODUCING]"/>
    <property type="match status" value="1"/>
</dbReference>
<evidence type="ECO:0000256" key="2">
    <source>
        <dbReference type="ARBA" id="ARBA00001966"/>
    </source>
</evidence>
<evidence type="ECO:0000259" key="12">
    <source>
        <dbReference type="Pfam" id="PF00890"/>
    </source>
</evidence>
<comment type="similarity">
    <text evidence="3">In the N-terminal section; belongs to the NADH:flavin oxidoreductase/NADH oxidase family.</text>
</comment>
<dbReference type="InterPro" id="IPR036188">
    <property type="entry name" value="FAD/NAD-bd_sf"/>
</dbReference>